<evidence type="ECO:0000256" key="1">
    <source>
        <dbReference type="ARBA" id="ARBA00007160"/>
    </source>
</evidence>
<protein>
    <recommendedName>
        <fullName evidence="4">Abscisic stress ripening</fullName>
    </recommendedName>
</protein>
<evidence type="ECO:0008006" key="4">
    <source>
        <dbReference type="Google" id="ProtNLM"/>
    </source>
</evidence>
<dbReference type="PANTHER" id="PTHR33801">
    <property type="entry name" value="ABSCISIC STRESS-RIPENING PROTEIN 5"/>
    <property type="match status" value="1"/>
</dbReference>
<evidence type="ECO:0000313" key="2">
    <source>
        <dbReference type="EMBL" id="KAJ8510239.1"/>
    </source>
</evidence>
<keyword evidence="3" id="KW-1185">Reference proteome</keyword>
<proteinExistence type="inferred from homology"/>
<accession>A0AAV8RUM6</accession>
<dbReference type="InterPro" id="IPR003496">
    <property type="entry name" value="ABA_WDS"/>
</dbReference>
<dbReference type="Proteomes" id="UP001222027">
    <property type="component" value="Unassembled WGS sequence"/>
</dbReference>
<comment type="similarity">
    <text evidence="1">Belongs to the abscisic acid and water stress-induced protein family.</text>
</comment>
<dbReference type="PANTHER" id="PTHR33801:SF24">
    <property type="entry name" value="ABSCISIC STRESS-RIPENING PROTEIN 5"/>
    <property type="match status" value="1"/>
</dbReference>
<evidence type="ECO:0000313" key="3">
    <source>
        <dbReference type="Proteomes" id="UP001222027"/>
    </source>
</evidence>
<gene>
    <name evidence="2" type="ORF">OPV22_000673</name>
</gene>
<sequence length="174" mass="19771">MDVHSPSARRHYLYPSLRPSQVHSHRSPSYCFSLTCKNMAEEHHHHLFHHHKDEKPAEEVIYSETAYSGGGDYASGYTETVVAESATDEYEKYKKEEKHHKHKEHLGEMGAVAAGAFALYEKHEAKKDPDHAHKHKIEEEIAAAVARKEASPPPLLGAALFDFHVLHQISFSFH</sequence>
<dbReference type="Pfam" id="PF02496">
    <property type="entry name" value="ABA_WDS"/>
    <property type="match status" value="1"/>
</dbReference>
<dbReference type="EMBL" id="JAQQAF010000001">
    <property type="protein sequence ID" value="KAJ8510239.1"/>
    <property type="molecule type" value="Genomic_DNA"/>
</dbReference>
<comment type="caution">
    <text evidence="2">The sequence shown here is derived from an EMBL/GenBank/DDBJ whole genome shotgun (WGS) entry which is preliminary data.</text>
</comment>
<organism evidence="2 3">
    <name type="scientific">Ensete ventricosum</name>
    <name type="common">Abyssinian banana</name>
    <name type="synonym">Musa ensete</name>
    <dbReference type="NCBI Taxonomy" id="4639"/>
    <lineage>
        <taxon>Eukaryota</taxon>
        <taxon>Viridiplantae</taxon>
        <taxon>Streptophyta</taxon>
        <taxon>Embryophyta</taxon>
        <taxon>Tracheophyta</taxon>
        <taxon>Spermatophyta</taxon>
        <taxon>Magnoliopsida</taxon>
        <taxon>Liliopsida</taxon>
        <taxon>Zingiberales</taxon>
        <taxon>Musaceae</taxon>
        <taxon>Ensete</taxon>
    </lineage>
</organism>
<reference evidence="2 3" key="1">
    <citation type="submission" date="2022-12" db="EMBL/GenBank/DDBJ databases">
        <title>Chromosome-scale assembly of the Ensete ventricosum genome.</title>
        <authorList>
            <person name="Dussert Y."/>
            <person name="Stocks J."/>
            <person name="Wendawek A."/>
            <person name="Woldeyes F."/>
            <person name="Nichols R.A."/>
            <person name="Borrell J.S."/>
        </authorList>
    </citation>
    <scope>NUCLEOTIDE SEQUENCE [LARGE SCALE GENOMIC DNA]</scope>
    <source>
        <strain evidence="3">cv. Maze</strain>
        <tissue evidence="2">Seeds</tissue>
    </source>
</reference>
<dbReference type="AlphaFoldDB" id="A0AAV8RUM6"/>
<name>A0AAV8RUM6_ENSVE</name>